<keyword evidence="7 8" id="KW-0472">Membrane</keyword>
<feature type="transmembrane region" description="Helical" evidence="8">
    <location>
        <begin position="704"/>
        <end position="721"/>
    </location>
</feature>
<evidence type="ECO:0000313" key="11">
    <source>
        <dbReference type="EMBL" id="PUB08464.1"/>
    </source>
</evidence>
<keyword evidence="6 8" id="KW-1133">Transmembrane helix</keyword>
<dbReference type="Proteomes" id="UP000244523">
    <property type="component" value="Unassembled WGS sequence"/>
</dbReference>
<keyword evidence="5" id="KW-1278">Translocase</keyword>
<evidence type="ECO:0000256" key="6">
    <source>
        <dbReference type="ARBA" id="ARBA00022989"/>
    </source>
</evidence>
<keyword evidence="4" id="KW-0067">ATP-binding</keyword>
<feature type="domain" description="P-type ATPase A" evidence="9">
    <location>
        <begin position="54"/>
        <end position="166"/>
    </location>
</feature>
<sequence length="776" mass="82687">MIWFLIGTAVLFIWLGDLTEAAVLGAALIPIAGMDAYLHRRTQASTEGLRARLASQARVLRDGREKDVPSEELVPGDLVIVPAGAYFPADGLIQSGEALQADESTLTGEALPVRKAPLEPRPVGTGSVTVEGEHWGMAGTRLLTGEARVVIALTGPETLYGEIARLSRATQVDRTPLQEAIARLVQILLVVALVLCAILAGIRYAQGYGAVDALLSAVTLAIAALPEEYPVVFSFFLGLGVYRLARKQALVRRAVVVENIGRISCICTDKTGTLTEGQLTLHKALPVEGVSDDELLTIAATASRAETADPLDLILLESARPRNGKVEAVFPFAEDRLREVAVLRSPEGSCSAAMKGAPETVIEITTLSEEERRLWRQRTQELAASGHKVIGVAIRSFHDWSGEEPETGFDFAGLLAFSDPVRPSVADAVREAQDAGIRVIMITGDHAHTAAAIAKETGIGTLDPRVIDGKDLAAHIDHQEAEIDFDVVARCTPSQKLDLVQALRAKGEMVAVTGDGVNDAPALRGADVGIAMGERGTRSAREVASIVLLDDNFATIVGAIAEGRQLFTNLRLSFAYLLMLHAPLVATAALIPLMGYPLLYLPIHIIWIELILHPTALLVFQNLPSQNALSRLSKGSRPSFFAPREWVTISIVGALASTVILGGNILNLGETADVPHARSMAMASLIITGSAITAALTGFRSRSAWIATAVPVLSAFAAIQIEPVARVLHLSPLHLMDWAIAMFGGVIISAGAAFMTQRQDLGKPHARLHRSGQSPS</sequence>
<dbReference type="GO" id="GO:0015662">
    <property type="term" value="F:P-type ion transporter activity"/>
    <property type="evidence" value="ECO:0007669"/>
    <property type="project" value="UniProtKB-ARBA"/>
</dbReference>
<dbReference type="SUPFAM" id="SSF56784">
    <property type="entry name" value="HAD-like"/>
    <property type="match status" value="1"/>
</dbReference>
<evidence type="ECO:0000256" key="4">
    <source>
        <dbReference type="ARBA" id="ARBA00022840"/>
    </source>
</evidence>
<evidence type="ECO:0000256" key="8">
    <source>
        <dbReference type="SAM" id="Phobius"/>
    </source>
</evidence>
<feature type="transmembrane region" description="Helical" evidence="8">
    <location>
        <begin position="678"/>
        <end position="697"/>
    </location>
</feature>
<dbReference type="PROSITE" id="PS00154">
    <property type="entry name" value="ATPASE_E1_E2"/>
    <property type="match status" value="1"/>
</dbReference>
<evidence type="ECO:0000256" key="3">
    <source>
        <dbReference type="ARBA" id="ARBA00022741"/>
    </source>
</evidence>
<proteinExistence type="predicted"/>
<name>A0A2T6K1F8_9RHOB</name>
<accession>A0A2T6K1F8</accession>
<dbReference type="Pfam" id="PF00702">
    <property type="entry name" value="Hydrolase"/>
    <property type="match status" value="1"/>
</dbReference>
<dbReference type="Pfam" id="PF00689">
    <property type="entry name" value="Cation_ATPase_C"/>
    <property type="match status" value="1"/>
</dbReference>
<comment type="subcellular location">
    <subcellularLocation>
        <location evidence="1">Membrane</location>
        <topology evidence="1">Multi-pass membrane protein</topology>
    </subcellularLocation>
</comment>
<gene>
    <name evidence="11" type="ORF">C8N45_13211</name>
</gene>
<dbReference type="PANTHER" id="PTHR42861">
    <property type="entry name" value="CALCIUM-TRANSPORTING ATPASE"/>
    <property type="match status" value="1"/>
</dbReference>
<feature type="transmembrane region" description="Helical" evidence="8">
    <location>
        <begin position="574"/>
        <end position="599"/>
    </location>
</feature>
<dbReference type="InterPro" id="IPR001757">
    <property type="entry name" value="P_typ_ATPase"/>
</dbReference>
<comment type="caution">
    <text evidence="11">The sequence shown here is derived from an EMBL/GenBank/DDBJ whole genome shotgun (WGS) entry which is preliminary data.</text>
</comment>
<feature type="transmembrane region" description="Helical" evidence="8">
    <location>
        <begin position="180"/>
        <end position="200"/>
    </location>
</feature>
<evidence type="ECO:0000313" key="12">
    <source>
        <dbReference type="Proteomes" id="UP000244523"/>
    </source>
</evidence>
<evidence type="ECO:0000256" key="7">
    <source>
        <dbReference type="ARBA" id="ARBA00023136"/>
    </source>
</evidence>
<dbReference type="SFLD" id="SFLDG00002">
    <property type="entry name" value="C1.7:_P-type_atpase_like"/>
    <property type="match status" value="1"/>
</dbReference>
<dbReference type="InterPro" id="IPR036412">
    <property type="entry name" value="HAD-like_sf"/>
</dbReference>
<dbReference type="Gene3D" id="3.40.1110.10">
    <property type="entry name" value="Calcium-transporting ATPase, cytoplasmic domain N"/>
    <property type="match status" value="1"/>
</dbReference>
<feature type="transmembrane region" description="Helical" evidence="8">
    <location>
        <begin position="605"/>
        <end position="625"/>
    </location>
</feature>
<feature type="transmembrane region" description="Helical" evidence="8">
    <location>
        <begin position="646"/>
        <end position="666"/>
    </location>
</feature>
<dbReference type="GO" id="GO:0016887">
    <property type="term" value="F:ATP hydrolysis activity"/>
    <property type="evidence" value="ECO:0007669"/>
    <property type="project" value="InterPro"/>
</dbReference>
<keyword evidence="12" id="KW-1185">Reference proteome</keyword>
<organism evidence="11 12">
    <name type="scientific">Yoonia sediminilitoris</name>
    <dbReference type="NCBI Taxonomy" id="1286148"/>
    <lineage>
        <taxon>Bacteria</taxon>
        <taxon>Pseudomonadati</taxon>
        <taxon>Pseudomonadota</taxon>
        <taxon>Alphaproteobacteria</taxon>
        <taxon>Rhodobacterales</taxon>
        <taxon>Paracoccaceae</taxon>
        <taxon>Yoonia</taxon>
    </lineage>
</organism>
<feature type="domain" description="Cation-transporting P-type ATPase C-terminal" evidence="10">
    <location>
        <begin position="597"/>
        <end position="748"/>
    </location>
</feature>
<reference evidence="11 12" key="1">
    <citation type="submission" date="2018-04" db="EMBL/GenBank/DDBJ databases">
        <title>Genomic Encyclopedia of Archaeal and Bacterial Type Strains, Phase II (KMG-II): from individual species to whole genera.</title>
        <authorList>
            <person name="Goeker M."/>
        </authorList>
    </citation>
    <scope>NUCLEOTIDE SEQUENCE [LARGE SCALE GENOMIC DNA]</scope>
    <source>
        <strain evidence="11 12">DSM 29955</strain>
    </source>
</reference>
<dbReference type="Gene3D" id="2.70.150.10">
    <property type="entry name" value="Calcium-transporting ATPase, cytoplasmic transduction domain A"/>
    <property type="match status" value="1"/>
</dbReference>
<dbReference type="InterPro" id="IPR018303">
    <property type="entry name" value="ATPase_P-typ_P_site"/>
</dbReference>
<dbReference type="Gene3D" id="1.20.1110.10">
    <property type="entry name" value="Calcium-transporting ATPase, transmembrane domain"/>
    <property type="match status" value="1"/>
</dbReference>
<dbReference type="InterPro" id="IPR023214">
    <property type="entry name" value="HAD_sf"/>
</dbReference>
<dbReference type="PRINTS" id="PR00120">
    <property type="entry name" value="HATPASE"/>
</dbReference>
<dbReference type="PRINTS" id="PR00119">
    <property type="entry name" value="CATATPASE"/>
</dbReference>
<dbReference type="SUPFAM" id="SSF81665">
    <property type="entry name" value="Calcium ATPase, transmembrane domain M"/>
    <property type="match status" value="1"/>
</dbReference>
<dbReference type="InterPro" id="IPR008250">
    <property type="entry name" value="ATPase_P-typ_transduc_dom_A_sf"/>
</dbReference>
<dbReference type="GO" id="GO:0005524">
    <property type="term" value="F:ATP binding"/>
    <property type="evidence" value="ECO:0007669"/>
    <property type="project" value="UniProtKB-KW"/>
</dbReference>
<evidence type="ECO:0000259" key="9">
    <source>
        <dbReference type="Pfam" id="PF00122"/>
    </source>
</evidence>
<dbReference type="SFLD" id="SFLDF00027">
    <property type="entry name" value="p-type_atpase"/>
    <property type="match status" value="1"/>
</dbReference>
<evidence type="ECO:0000259" key="10">
    <source>
        <dbReference type="Pfam" id="PF00689"/>
    </source>
</evidence>
<dbReference type="InterPro" id="IPR006068">
    <property type="entry name" value="ATPase_P-typ_cation-transptr_C"/>
</dbReference>
<dbReference type="SUPFAM" id="SSF81653">
    <property type="entry name" value="Calcium ATPase, transduction domain A"/>
    <property type="match status" value="1"/>
</dbReference>
<evidence type="ECO:0000256" key="2">
    <source>
        <dbReference type="ARBA" id="ARBA00022692"/>
    </source>
</evidence>
<protein>
    <submittedName>
        <fullName evidence="11">Ca2+-transporting ATPase</fullName>
    </submittedName>
</protein>
<dbReference type="Gene3D" id="3.40.50.1000">
    <property type="entry name" value="HAD superfamily/HAD-like"/>
    <property type="match status" value="1"/>
</dbReference>
<dbReference type="AlphaFoldDB" id="A0A2T6K1F8"/>
<keyword evidence="3" id="KW-0547">Nucleotide-binding</keyword>
<dbReference type="InterPro" id="IPR023299">
    <property type="entry name" value="ATPase_P-typ_cyto_dom_N"/>
</dbReference>
<dbReference type="NCBIfam" id="TIGR01494">
    <property type="entry name" value="ATPase_P-type"/>
    <property type="match status" value="2"/>
</dbReference>
<dbReference type="GO" id="GO:0016020">
    <property type="term" value="C:membrane"/>
    <property type="evidence" value="ECO:0007669"/>
    <property type="project" value="UniProtKB-SubCell"/>
</dbReference>
<dbReference type="Pfam" id="PF00122">
    <property type="entry name" value="E1-E2_ATPase"/>
    <property type="match status" value="1"/>
</dbReference>
<dbReference type="EMBL" id="QBUD01000032">
    <property type="protein sequence ID" value="PUB08464.1"/>
    <property type="molecule type" value="Genomic_DNA"/>
</dbReference>
<dbReference type="InterPro" id="IPR023298">
    <property type="entry name" value="ATPase_P-typ_TM_dom_sf"/>
</dbReference>
<feature type="transmembrane region" description="Helical" evidence="8">
    <location>
        <begin position="733"/>
        <end position="755"/>
    </location>
</feature>
<evidence type="ECO:0000256" key="5">
    <source>
        <dbReference type="ARBA" id="ARBA00022967"/>
    </source>
</evidence>
<dbReference type="SFLD" id="SFLDS00003">
    <property type="entry name" value="Haloacid_Dehalogenase"/>
    <property type="match status" value="1"/>
</dbReference>
<evidence type="ECO:0000256" key="1">
    <source>
        <dbReference type="ARBA" id="ARBA00004141"/>
    </source>
</evidence>
<dbReference type="InterPro" id="IPR059000">
    <property type="entry name" value="ATPase_P-type_domA"/>
</dbReference>
<keyword evidence="2 8" id="KW-0812">Transmembrane</keyword>
<dbReference type="InterPro" id="IPR044492">
    <property type="entry name" value="P_typ_ATPase_HD_dom"/>
</dbReference>